<accession>A0AA88MDK9</accession>
<dbReference type="EMBL" id="JAUPFM010000012">
    <property type="protein sequence ID" value="KAK2835069.1"/>
    <property type="molecule type" value="Genomic_DNA"/>
</dbReference>
<keyword evidence="2" id="KW-1185">Reference proteome</keyword>
<dbReference type="AlphaFoldDB" id="A0AA88MDK9"/>
<protein>
    <submittedName>
        <fullName evidence="1">Uncharacterized protein</fullName>
    </submittedName>
</protein>
<proteinExistence type="predicted"/>
<sequence>MKVFEKQFTEETNENIYWSRLDRTDQSHGNTSDPLVLQRVSTFCGSGASGSSGVPRWWKLQSSRSNARYKENEGGAEHEPR</sequence>
<name>A0AA88MDK9_CHASR</name>
<comment type="caution">
    <text evidence="1">The sequence shown here is derived from an EMBL/GenBank/DDBJ whole genome shotgun (WGS) entry which is preliminary data.</text>
</comment>
<evidence type="ECO:0000313" key="1">
    <source>
        <dbReference type="EMBL" id="KAK2835069.1"/>
    </source>
</evidence>
<dbReference type="Proteomes" id="UP001187415">
    <property type="component" value="Unassembled WGS sequence"/>
</dbReference>
<gene>
    <name evidence="1" type="ORF">Q5P01_015553</name>
</gene>
<reference evidence="1" key="1">
    <citation type="submission" date="2023-07" db="EMBL/GenBank/DDBJ databases">
        <title>Chromosome-level Genome Assembly of Striped Snakehead (Channa striata).</title>
        <authorList>
            <person name="Liu H."/>
        </authorList>
    </citation>
    <scope>NUCLEOTIDE SEQUENCE</scope>
    <source>
        <strain evidence="1">Gz</strain>
        <tissue evidence="1">Muscle</tissue>
    </source>
</reference>
<organism evidence="1 2">
    <name type="scientific">Channa striata</name>
    <name type="common">Snakehead murrel</name>
    <name type="synonym">Ophicephalus striatus</name>
    <dbReference type="NCBI Taxonomy" id="64152"/>
    <lineage>
        <taxon>Eukaryota</taxon>
        <taxon>Metazoa</taxon>
        <taxon>Chordata</taxon>
        <taxon>Craniata</taxon>
        <taxon>Vertebrata</taxon>
        <taxon>Euteleostomi</taxon>
        <taxon>Actinopterygii</taxon>
        <taxon>Neopterygii</taxon>
        <taxon>Teleostei</taxon>
        <taxon>Neoteleostei</taxon>
        <taxon>Acanthomorphata</taxon>
        <taxon>Anabantaria</taxon>
        <taxon>Anabantiformes</taxon>
        <taxon>Channoidei</taxon>
        <taxon>Channidae</taxon>
        <taxon>Channa</taxon>
    </lineage>
</organism>
<evidence type="ECO:0000313" key="2">
    <source>
        <dbReference type="Proteomes" id="UP001187415"/>
    </source>
</evidence>